<keyword evidence="2" id="KW-0812">Transmembrane</keyword>
<name>A0A3B0VRC4_9ZZZZ</name>
<organism evidence="3">
    <name type="scientific">hydrothermal vent metagenome</name>
    <dbReference type="NCBI Taxonomy" id="652676"/>
    <lineage>
        <taxon>unclassified sequences</taxon>
        <taxon>metagenomes</taxon>
        <taxon>ecological metagenomes</taxon>
    </lineage>
</organism>
<evidence type="ECO:0000256" key="1">
    <source>
        <dbReference type="SAM" id="Coils"/>
    </source>
</evidence>
<feature type="transmembrane region" description="Helical" evidence="2">
    <location>
        <begin position="125"/>
        <end position="146"/>
    </location>
</feature>
<keyword evidence="2" id="KW-0472">Membrane</keyword>
<gene>
    <name evidence="3" type="ORF">MNBD_CHLOROFLEXI01-2015</name>
</gene>
<feature type="transmembrane region" description="Helical" evidence="2">
    <location>
        <begin position="21"/>
        <end position="41"/>
    </location>
</feature>
<dbReference type="EMBL" id="UOEU01000745">
    <property type="protein sequence ID" value="VAW39429.1"/>
    <property type="molecule type" value="Genomic_DNA"/>
</dbReference>
<protein>
    <submittedName>
        <fullName evidence="3">Uncharacterized protein</fullName>
    </submittedName>
</protein>
<feature type="transmembrane region" description="Helical" evidence="2">
    <location>
        <begin position="53"/>
        <end position="73"/>
    </location>
</feature>
<accession>A0A3B0VRC4</accession>
<feature type="transmembrane region" description="Helical" evidence="2">
    <location>
        <begin position="85"/>
        <end position="105"/>
    </location>
</feature>
<evidence type="ECO:0000313" key="3">
    <source>
        <dbReference type="EMBL" id="VAW39429.1"/>
    </source>
</evidence>
<reference evidence="3" key="1">
    <citation type="submission" date="2018-06" db="EMBL/GenBank/DDBJ databases">
        <authorList>
            <person name="Zhirakovskaya E."/>
        </authorList>
    </citation>
    <scope>NUCLEOTIDE SEQUENCE</scope>
</reference>
<evidence type="ECO:0000256" key="2">
    <source>
        <dbReference type="SAM" id="Phobius"/>
    </source>
</evidence>
<proteinExistence type="predicted"/>
<sequence length="205" mass="23549">MEHSNDTKTEYIAKGMYRIGVILCLLGIASIIVLAILAKISPSTKVDLITGQVFSLWIGLTIILGLYLFYIGLYFRHIHQRLPTFLKPVGLTLPIAIFLYFFQLLSQSALSGFFPVLSPELFENISVELLGGLITAWIFYFGFELYREEEQENEYKQLLHELKSIREEIETLKQQNQQLIQSTESVPNFITRSIQWIRGNSQAPQ</sequence>
<keyword evidence="2" id="KW-1133">Transmembrane helix</keyword>
<dbReference type="AlphaFoldDB" id="A0A3B0VRC4"/>
<feature type="coiled-coil region" evidence="1">
    <location>
        <begin position="148"/>
        <end position="182"/>
    </location>
</feature>
<keyword evidence="1" id="KW-0175">Coiled coil</keyword>